<dbReference type="PANTHER" id="PTHR11119">
    <property type="entry name" value="XANTHINE-URACIL / VITAMIN C PERMEASE FAMILY MEMBER"/>
    <property type="match status" value="1"/>
</dbReference>
<dbReference type="GO" id="GO:0016020">
    <property type="term" value="C:membrane"/>
    <property type="evidence" value="ECO:0007669"/>
    <property type="project" value="UniProtKB-SubCell"/>
</dbReference>
<feature type="transmembrane region" description="Helical" evidence="7">
    <location>
        <begin position="536"/>
        <end position="557"/>
    </location>
</feature>
<keyword evidence="3 7" id="KW-0812">Transmembrane</keyword>
<evidence type="ECO:0000256" key="5">
    <source>
        <dbReference type="ARBA" id="ARBA00023136"/>
    </source>
</evidence>
<keyword evidence="4 7" id="KW-1133">Transmembrane helix</keyword>
<dbReference type="STRING" id="400727.A0A2T7P9K4"/>
<evidence type="ECO:0008006" key="10">
    <source>
        <dbReference type="Google" id="ProtNLM"/>
    </source>
</evidence>
<dbReference type="GO" id="GO:0022857">
    <property type="term" value="F:transmembrane transporter activity"/>
    <property type="evidence" value="ECO:0007669"/>
    <property type="project" value="InterPro"/>
</dbReference>
<feature type="transmembrane region" description="Helical" evidence="7">
    <location>
        <begin position="591"/>
        <end position="609"/>
    </location>
</feature>
<comment type="similarity">
    <text evidence="2">Belongs to the nucleobase:cation symporter-2 (NCS2) (TC 2.A.40) family.</text>
</comment>
<feature type="transmembrane region" description="Helical" evidence="7">
    <location>
        <begin position="563"/>
        <end position="584"/>
    </location>
</feature>
<evidence type="ECO:0000256" key="2">
    <source>
        <dbReference type="ARBA" id="ARBA00008821"/>
    </source>
</evidence>
<feature type="transmembrane region" description="Helical" evidence="7">
    <location>
        <begin position="347"/>
        <end position="365"/>
    </location>
</feature>
<feature type="transmembrane region" description="Helical" evidence="7">
    <location>
        <begin position="629"/>
        <end position="649"/>
    </location>
</feature>
<feature type="region of interest" description="Disordered" evidence="6">
    <location>
        <begin position="121"/>
        <end position="141"/>
    </location>
</feature>
<feature type="transmembrane region" description="Helical" evidence="7">
    <location>
        <begin position="194"/>
        <end position="214"/>
    </location>
</feature>
<dbReference type="EMBL" id="PZQS01000005">
    <property type="protein sequence ID" value="PVD30100.1"/>
    <property type="molecule type" value="Genomic_DNA"/>
</dbReference>
<feature type="transmembrane region" description="Helical" evidence="7">
    <location>
        <begin position="321"/>
        <end position="341"/>
    </location>
</feature>
<evidence type="ECO:0000256" key="1">
    <source>
        <dbReference type="ARBA" id="ARBA00004141"/>
    </source>
</evidence>
<dbReference type="InterPro" id="IPR006043">
    <property type="entry name" value="NCS2"/>
</dbReference>
<feature type="transmembrane region" description="Helical" evidence="7">
    <location>
        <begin position="154"/>
        <end position="174"/>
    </location>
</feature>
<feature type="transmembrane region" description="Helical" evidence="7">
    <location>
        <begin position="445"/>
        <end position="467"/>
    </location>
</feature>
<sequence length="742" mass="80793">MRVRWRVSFVAGRAPYEFALHVSNNDSPSSGFPSIATSRTLGRTRVASGEWSPRLRRLSEERRMGGKWTGWGWGGWMDGGEEGSGFQGGDKGRCDFCRAPRLLELIRHGVVYVSMESEKPEGKRLGMKGQGHRDTESDPSDDLHFKVNETPPPLLCLLLALQQVIMTIPGSLSIPMLLAELLCADDKALVRAHLMGITFFMCGLATLMQTVLGIRLPIIQGGSHTFIPPVIAMMALERWQCPTDPAEYSEHLWKTRMRELSSLLLSVDLWFILHSCDYYICCVSASCRQIQGNLMLASLVQVLLGCTGLMGLLLRFIGPLTIAPTIALIGLSLTNVFVFFAKVQWGIASLTVVLVLVFSLLLGRYHQPCLSWSRDRGFHVGRFPVVQLLSPLLAMVVSWLTSHILTVTEVFPNNVNSSYYMARTDVRLHVLREAPWISFPYPFQFGLPTVSAAGFWGMLVATMSSVVESIGDYYASARICRVPFPPPSAMNRAVAMEGLASVFSGMLGAGHATTSYSNNTGAVGITKVASLRVFQLAGVLLIVCGMSGKVGAVLTLVPDPVVGGVLGVILGLVASVGLSIAFYADMKSLRNMTVLGVSLFFGLALPQWVSDYPDAIETGSSDLNQILKVVLGTPMSIGGIIGCILDNILPGTLEERGLVKWLQMQSGPKDSCSTRIYDIPYITGFLRKIKVCSYLPVSPTYSGFGCTRSRLRSRDENGADSNAVIKNGNAASATKTFDNHDV</sequence>
<dbReference type="Proteomes" id="UP000245119">
    <property type="component" value="Linkage Group LG5"/>
</dbReference>
<feature type="transmembrane region" description="Helical" evidence="7">
    <location>
        <begin position="385"/>
        <end position="405"/>
    </location>
</feature>
<evidence type="ECO:0000256" key="6">
    <source>
        <dbReference type="SAM" id="MobiDB-lite"/>
    </source>
</evidence>
<evidence type="ECO:0000313" key="8">
    <source>
        <dbReference type="EMBL" id="PVD30100.1"/>
    </source>
</evidence>
<proteinExistence type="inferred from homology"/>
<dbReference type="AlphaFoldDB" id="A0A2T7P9K4"/>
<keyword evidence="9" id="KW-1185">Reference proteome</keyword>
<protein>
    <recommendedName>
        <fullName evidence="10">Solute carrier family 23 member 2</fullName>
    </recommendedName>
</protein>
<accession>A0A2T7P9K4</accession>
<dbReference type="Pfam" id="PF00860">
    <property type="entry name" value="Xan_ur_permease"/>
    <property type="match status" value="1"/>
</dbReference>
<evidence type="ECO:0000256" key="7">
    <source>
        <dbReference type="SAM" id="Phobius"/>
    </source>
</evidence>
<organism evidence="8 9">
    <name type="scientific">Pomacea canaliculata</name>
    <name type="common">Golden apple snail</name>
    <dbReference type="NCBI Taxonomy" id="400727"/>
    <lineage>
        <taxon>Eukaryota</taxon>
        <taxon>Metazoa</taxon>
        <taxon>Spiralia</taxon>
        <taxon>Lophotrochozoa</taxon>
        <taxon>Mollusca</taxon>
        <taxon>Gastropoda</taxon>
        <taxon>Caenogastropoda</taxon>
        <taxon>Architaenioglossa</taxon>
        <taxon>Ampullarioidea</taxon>
        <taxon>Ampullariidae</taxon>
        <taxon>Pomacea</taxon>
    </lineage>
</organism>
<gene>
    <name evidence="8" type="ORF">C0Q70_09361</name>
</gene>
<evidence type="ECO:0000313" key="9">
    <source>
        <dbReference type="Proteomes" id="UP000245119"/>
    </source>
</evidence>
<evidence type="ECO:0000256" key="3">
    <source>
        <dbReference type="ARBA" id="ARBA00022692"/>
    </source>
</evidence>
<comment type="subcellular location">
    <subcellularLocation>
        <location evidence="1">Membrane</location>
        <topology evidence="1">Multi-pass membrane protein</topology>
    </subcellularLocation>
</comment>
<name>A0A2T7P9K4_POMCA</name>
<dbReference type="OrthoDB" id="1641903at2759"/>
<evidence type="ECO:0000256" key="4">
    <source>
        <dbReference type="ARBA" id="ARBA00022989"/>
    </source>
</evidence>
<feature type="compositionally biased region" description="Basic and acidic residues" evidence="6">
    <location>
        <begin position="131"/>
        <end position="141"/>
    </location>
</feature>
<keyword evidence="5 7" id="KW-0472">Membrane</keyword>
<comment type="caution">
    <text evidence="8">The sequence shown here is derived from an EMBL/GenBank/DDBJ whole genome shotgun (WGS) entry which is preliminary data.</text>
</comment>
<reference evidence="8 9" key="1">
    <citation type="submission" date="2018-04" db="EMBL/GenBank/DDBJ databases">
        <title>The genome of golden apple snail Pomacea canaliculata provides insight into stress tolerance and invasive adaptation.</title>
        <authorList>
            <person name="Liu C."/>
            <person name="Liu B."/>
            <person name="Ren Y."/>
            <person name="Zhang Y."/>
            <person name="Wang H."/>
            <person name="Li S."/>
            <person name="Jiang F."/>
            <person name="Yin L."/>
            <person name="Zhang G."/>
            <person name="Qian W."/>
            <person name="Fan W."/>
        </authorList>
    </citation>
    <scope>NUCLEOTIDE SEQUENCE [LARGE SCALE GENOMIC DNA]</scope>
    <source>
        <strain evidence="8">SZHN2017</strain>
        <tissue evidence="8">Muscle</tissue>
    </source>
</reference>